<gene>
    <name evidence="2" type="ORF">NDU88_002642</name>
</gene>
<sequence length="211" mass="22834">MRVSQRTGECYGKECSVGLGDGWWTVDRRSGCNRSVCCSWGSFIRIKYISLTVIPGVGVFLHITKKTFTTKLATSWRSPASTCAPGVECLSPLDGKVWHLSRVSPYKGGEKKGMIEAKGLVDDETGNNMCSQSEVGVPVQQANEAQVVGRGNGIPMQEGGITDEREKRGVREGDTTGVMELLLSLNNVCTHVVGLALLMRASQRTGECYGK</sequence>
<keyword evidence="3" id="KW-1185">Reference proteome</keyword>
<accession>A0AAV7UAC4</accession>
<evidence type="ECO:0000313" key="3">
    <source>
        <dbReference type="Proteomes" id="UP001066276"/>
    </source>
</evidence>
<proteinExistence type="predicted"/>
<dbReference type="EMBL" id="JANPWB010000005">
    <property type="protein sequence ID" value="KAJ1185855.1"/>
    <property type="molecule type" value="Genomic_DNA"/>
</dbReference>
<dbReference type="AlphaFoldDB" id="A0AAV7UAC4"/>
<name>A0AAV7UAC4_PLEWA</name>
<organism evidence="2 3">
    <name type="scientific">Pleurodeles waltl</name>
    <name type="common">Iberian ribbed newt</name>
    <dbReference type="NCBI Taxonomy" id="8319"/>
    <lineage>
        <taxon>Eukaryota</taxon>
        <taxon>Metazoa</taxon>
        <taxon>Chordata</taxon>
        <taxon>Craniata</taxon>
        <taxon>Vertebrata</taxon>
        <taxon>Euteleostomi</taxon>
        <taxon>Amphibia</taxon>
        <taxon>Batrachia</taxon>
        <taxon>Caudata</taxon>
        <taxon>Salamandroidea</taxon>
        <taxon>Salamandridae</taxon>
        <taxon>Pleurodelinae</taxon>
        <taxon>Pleurodeles</taxon>
    </lineage>
</organism>
<protein>
    <submittedName>
        <fullName evidence="2">Uncharacterized protein</fullName>
    </submittedName>
</protein>
<evidence type="ECO:0000313" key="2">
    <source>
        <dbReference type="EMBL" id="KAJ1185855.1"/>
    </source>
</evidence>
<feature type="region of interest" description="Disordered" evidence="1">
    <location>
        <begin position="150"/>
        <end position="169"/>
    </location>
</feature>
<reference evidence="2" key="1">
    <citation type="journal article" date="2022" name="bioRxiv">
        <title>Sequencing and chromosome-scale assembly of the giantPleurodeles waltlgenome.</title>
        <authorList>
            <person name="Brown T."/>
            <person name="Elewa A."/>
            <person name="Iarovenko S."/>
            <person name="Subramanian E."/>
            <person name="Araus A.J."/>
            <person name="Petzold A."/>
            <person name="Susuki M."/>
            <person name="Suzuki K.-i.T."/>
            <person name="Hayashi T."/>
            <person name="Toyoda A."/>
            <person name="Oliveira C."/>
            <person name="Osipova E."/>
            <person name="Leigh N.D."/>
            <person name="Simon A."/>
            <person name="Yun M.H."/>
        </authorList>
    </citation>
    <scope>NUCLEOTIDE SEQUENCE</scope>
    <source>
        <strain evidence="2">20211129_DDA</strain>
        <tissue evidence="2">Liver</tissue>
    </source>
</reference>
<evidence type="ECO:0000256" key="1">
    <source>
        <dbReference type="SAM" id="MobiDB-lite"/>
    </source>
</evidence>
<comment type="caution">
    <text evidence="2">The sequence shown here is derived from an EMBL/GenBank/DDBJ whole genome shotgun (WGS) entry which is preliminary data.</text>
</comment>
<dbReference type="Proteomes" id="UP001066276">
    <property type="component" value="Chromosome 3_1"/>
</dbReference>